<reference evidence="2" key="1">
    <citation type="journal article" date="2018" name="Sci. Rep.">
        <title>Lignite coal burning seam in the remote Altai Mountains harbors a hydrogen-driven thermophilic microbial community.</title>
        <authorList>
            <person name="Kadnikov V.V."/>
            <person name="Mardanov A.V."/>
            <person name="Ivasenko D.A."/>
            <person name="Antsiferov D.V."/>
            <person name="Beletsky A.V."/>
            <person name="Karnachuk O.V."/>
            <person name="Ravin N.V."/>
        </authorList>
    </citation>
    <scope>NUCLEOTIDE SEQUENCE [LARGE SCALE GENOMIC DNA]</scope>
</reference>
<accession>A0A2R6XYV3</accession>
<dbReference type="Proteomes" id="UP000244338">
    <property type="component" value="Unassembled WGS sequence"/>
</dbReference>
<name>A0A2R6XYV3_9BACL</name>
<organism evidence="1 2">
    <name type="scientific">Candidatus Carbonibacillus altaicus</name>
    <dbReference type="NCBI Taxonomy" id="2163959"/>
    <lineage>
        <taxon>Bacteria</taxon>
        <taxon>Bacillati</taxon>
        <taxon>Bacillota</taxon>
        <taxon>Bacilli</taxon>
        <taxon>Bacillales</taxon>
        <taxon>Candidatus Carbonibacillus</taxon>
    </lineage>
</organism>
<gene>
    <name evidence="1" type="ORF">BSOLF_1808</name>
</gene>
<protein>
    <recommendedName>
        <fullName evidence="3">5-bromo-4-chloroindolyl phosphate hydrolysis protein</fullName>
    </recommendedName>
</protein>
<proteinExistence type="predicted"/>
<dbReference type="EMBL" id="PEBX01000094">
    <property type="protein sequence ID" value="PTQ55590.1"/>
    <property type="molecule type" value="Genomic_DNA"/>
</dbReference>
<dbReference type="AlphaFoldDB" id="A0A2R6XYV3"/>
<evidence type="ECO:0000313" key="2">
    <source>
        <dbReference type="Proteomes" id="UP000244338"/>
    </source>
</evidence>
<comment type="caution">
    <text evidence="1">The sequence shown here is derived from an EMBL/GenBank/DDBJ whole genome shotgun (WGS) entry which is preliminary data.</text>
</comment>
<evidence type="ECO:0008006" key="3">
    <source>
        <dbReference type="Google" id="ProtNLM"/>
    </source>
</evidence>
<evidence type="ECO:0000313" key="1">
    <source>
        <dbReference type="EMBL" id="PTQ55590.1"/>
    </source>
</evidence>
<sequence length="186" mass="21378">MGGIVVGLALAIILAPALPVWVTWLLPILLGTGAFFLGRALFPPEPEIELYLEEAKTQQIQASLAALKQEASSTAIFLPFRDVLLKLIERLEKIFPETEAMGQTEARYTIRRLIVEDLPGLLEPYRRLSEETRRANEALLRESLEELAREVDGIYQLIEDEDRMALERKITFVREKYARRREPRFK</sequence>